<dbReference type="PIR" id="H96988">
    <property type="entry name" value="H96988"/>
</dbReference>
<dbReference type="RefSeq" id="WP_010964041.1">
    <property type="nucleotide sequence ID" value="NC_003030.1"/>
</dbReference>
<dbReference type="Pfam" id="PF00440">
    <property type="entry name" value="TetR_N"/>
    <property type="match status" value="1"/>
</dbReference>
<dbReference type="Pfam" id="PF14278">
    <property type="entry name" value="TetR_C_8"/>
    <property type="match status" value="1"/>
</dbReference>
<dbReference type="OrthoDB" id="9810250at2"/>
<organism evidence="4 5">
    <name type="scientific">Clostridium acetobutylicum (strain ATCC 824 / DSM 792 / JCM 1419 / IAM 19013 / LMG 5710 / NBRC 13948 / NRRL B-527 / VKM B-1787 / 2291 / W)</name>
    <dbReference type="NCBI Taxonomy" id="272562"/>
    <lineage>
        <taxon>Bacteria</taxon>
        <taxon>Bacillati</taxon>
        <taxon>Bacillota</taxon>
        <taxon>Clostridia</taxon>
        <taxon>Eubacteriales</taxon>
        <taxon>Clostridiaceae</taxon>
        <taxon>Clostridium</taxon>
    </lineage>
</organism>
<dbReference type="InterPro" id="IPR039532">
    <property type="entry name" value="TetR_C_Firmicutes"/>
</dbReference>
<keyword evidence="5" id="KW-1185">Reference proteome</keyword>
<dbReference type="PANTHER" id="PTHR43479">
    <property type="entry name" value="ACREF/ENVCD OPERON REPRESSOR-RELATED"/>
    <property type="match status" value="1"/>
</dbReference>
<dbReference type="EMBL" id="AE001437">
    <property type="protein sequence ID" value="AAK78699.1"/>
    <property type="molecule type" value="Genomic_DNA"/>
</dbReference>
<dbReference type="PANTHER" id="PTHR43479:SF11">
    <property type="entry name" value="ACREF_ENVCD OPERON REPRESSOR-RELATED"/>
    <property type="match status" value="1"/>
</dbReference>
<dbReference type="InterPro" id="IPR050624">
    <property type="entry name" value="HTH-type_Tx_Regulator"/>
</dbReference>
<sequence length="185" mass="22041">MKEKSKINKIAMQSRKWITEAMLKLLAEKPYEKITITEIAYTAQLGRRTFYRNFASKEDVLDMYIKGLIDEYINLLKNEYLTIHNGAKVYFTFWSKHLDFLILMEKNNLLHLLLQRFNQYLPMIHKEVNENKIEKFNDRMLEYVLFFSAGGFWNILVKWLQDGAKETPDDMAMLIDSILSDKLIK</sequence>
<dbReference type="Gene3D" id="1.10.357.10">
    <property type="entry name" value="Tetracycline Repressor, domain 2"/>
    <property type="match status" value="1"/>
</dbReference>
<protein>
    <submittedName>
        <fullName evidence="4">Transcriptional regulator, AcrR family</fullName>
    </submittedName>
</protein>
<dbReference type="KEGG" id="cac:CA_C0723"/>
<dbReference type="eggNOG" id="COG1309">
    <property type="taxonomic scope" value="Bacteria"/>
</dbReference>
<dbReference type="HOGENOM" id="CLU_087539_6_0_9"/>
<name>Q97L43_CLOAB</name>
<feature type="domain" description="HTH tetR-type" evidence="3">
    <location>
        <begin position="12"/>
        <end position="72"/>
    </location>
</feature>
<dbReference type="GeneID" id="44997234"/>
<evidence type="ECO:0000259" key="3">
    <source>
        <dbReference type="PROSITE" id="PS50977"/>
    </source>
</evidence>
<dbReference type="InterPro" id="IPR001647">
    <property type="entry name" value="HTH_TetR"/>
</dbReference>
<evidence type="ECO:0000313" key="5">
    <source>
        <dbReference type="Proteomes" id="UP000000814"/>
    </source>
</evidence>
<dbReference type="PATRIC" id="fig|272562.8.peg.929"/>
<dbReference type="STRING" id="272562.CA_C0723"/>
<proteinExistence type="predicted"/>
<reference evidence="4 5" key="1">
    <citation type="journal article" date="2001" name="J. Bacteriol.">
        <title>Genome sequence and comparative analysis of the solvent-producing bacterium Clostridium acetobutylicum.</title>
        <authorList>
            <person name="Nolling J."/>
            <person name="Breton G."/>
            <person name="Omelchenko M.V."/>
            <person name="Makarova K.S."/>
            <person name="Zeng Q."/>
            <person name="Gibson R."/>
            <person name="Lee H.M."/>
            <person name="Dubois J."/>
            <person name="Qiu D."/>
            <person name="Hitti J."/>
            <person name="Wolf Y.I."/>
            <person name="Tatusov R.L."/>
            <person name="Sabathe F."/>
            <person name="Doucette-Stamm L."/>
            <person name="Soucaille P."/>
            <person name="Daly M.J."/>
            <person name="Bennett G.N."/>
            <person name="Koonin E.V."/>
            <person name="Smith D.R."/>
        </authorList>
    </citation>
    <scope>NUCLEOTIDE SEQUENCE [LARGE SCALE GENOMIC DNA]</scope>
    <source>
        <strain evidence="5">ATCC 824 / DSM 792 / JCM 1419 / LMG 5710 / VKM B-1787</strain>
    </source>
</reference>
<dbReference type="InterPro" id="IPR009057">
    <property type="entry name" value="Homeodomain-like_sf"/>
</dbReference>
<evidence type="ECO:0000313" key="4">
    <source>
        <dbReference type="EMBL" id="AAK78699.1"/>
    </source>
</evidence>
<evidence type="ECO:0000256" key="2">
    <source>
        <dbReference type="PROSITE-ProRule" id="PRU00335"/>
    </source>
</evidence>
<dbReference type="GO" id="GO:0003677">
    <property type="term" value="F:DNA binding"/>
    <property type="evidence" value="ECO:0007669"/>
    <property type="project" value="UniProtKB-UniRule"/>
</dbReference>
<dbReference type="SUPFAM" id="SSF46689">
    <property type="entry name" value="Homeodomain-like"/>
    <property type="match status" value="1"/>
</dbReference>
<dbReference type="SMR" id="Q97L43"/>
<evidence type="ECO:0000256" key="1">
    <source>
        <dbReference type="ARBA" id="ARBA00023125"/>
    </source>
</evidence>
<feature type="DNA-binding region" description="H-T-H motif" evidence="2">
    <location>
        <begin position="35"/>
        <end position="54"/>
    </location>
</feature>
<dbReference type="AlphaFoldDB" id="Q97L43"/>
<gene>
    <name evidence="4" type="ordered locus">CA_C0723</name>
</gene>
<keyword evidence="1 2" id="KW-0238">DNA-binding</keyword>
<dbReference type="PROSITE" id="PS50977">
    <property type="entry name" value="HTH_TETR_2"/>
    <property type="match status" value="1"/>
</dbReference>
<accession>Q97L43</accession>
<dbReference type="Proteomes" id="UP000000814">
    <property type="component" value="Chromosome"/>
</dbReference>